<dbReference type="InterPro" id="IPR013154">
    <property type="entry name" value="ADH-like_N"/>
</dbReference>
<evidence type="ECO:0000313" key="4">
    <source>
        <dbReference type="EMBL" id="MDT3401306.1"/>
    </source>
</evidence>
<dbReference type="Gene3D" id="3.40.50.720">
    <property type="entry name" value="NAD(P)-binding Rossmann-like Domain"/>
    <property type="match status" value="1"/>
</dbReference>
<comment type="caution">
    <text evidence="4">The sequence shown here is derived from an EMBL/GenBank/DDBJ whole genome shotgun (WGS) entry which is preliminary data.</text>
</comment>
<dbReference type="InterPro" id="IPR036291">
    <property type="entry name" value="NAD(P)-bd_dom_sf"/>
</dbReference>
<dbReference type="PANTHER" id="PTHR48106:SF13">
    <property type="entry name" value="QUINONE OXIDOREDUCTASE-RELATED"/>
    <property type="match status" value="1"/>
</dbReference>
<keyword evidence="5" id="KW-1185">Reference proteome</keyword>
<dbReference type="SUPFAM" id="SSF50129">
    <property type="entry name" value="GroES-like"/>
    <property type="match status" value="1"/>
</dbReference>
<dbReference type="Proteomes" id="UP001258315">
    <property type="component" value="Unassembled WGS sequence"/>
</dbReference>
<dbReference type="Pfam" id="PF00107">
    <property type="entry name" value="ADH_zinc_N"/>
    <property type="match status" value="1"/>
</dbReference>
<dbReference type="CDD" id="cd05286">
    <property type="entry name" value="QOR2"/>
    <property type="match status" value="1"/>
</dbReference>
<keyword evidence="2 4" id="KW-0560">Oxidoreductase</keyword>
<organism evidence="4 5">
    <name type="scientific">Mucilaginibacter terrae</name>
    <dbReference type="NCBI Taxonomy" id="1955052"/>
    <lineage>
        <taxon>Bacteria</taxon>
        <taxon>Pseudomonadati</taxon>
        <taxon>Bacteroidota</taxon>
        <taxon>Sphingobacteriia</taxon>
        <taxon>Sphingobacteriales</taxon>
        <taxon>Sphingobacteriaceae</taxon>
        <taxon>Mucilaginibacter</taxon>
    </lineage>
</organism>
<dbReference type="SMART" id="SM00829">
    <property type="entry name" value="PKS_ER"/>
    <property type="match status" value="1"/>
</dbReference>
<evidence type="ECO:0000313" key="5">
    <source>
        <dbReference type="Proteomes" id="UP001258315"/>
    </source>
</evidence>
<reference evidence="5" key="1">
    <citation type="submission" date="2023-07" db="EMBL/GenBank/DDBJ databases">
        <title>Functional and genomic diversity of the sorghum phyllosphere microbiome.</title>
        <authorList>
            <person name="Shade A."/>
        </authorList>
    </citation>
    <scope>NUCLEOTIDE SEQUENCE [LARGE SCALE GENOMIC DNA]</scope>
    <source>
        <strain evidence="5">SORGH_AS_0422</strain>
    </source>
</reference>
<dbReference type="Gene3D" id="3.90.180.10">
    <property type="entry name" value="Medium-chain alcohol dehydrogenases, catalytic domain"/>
    <property type="match status" value="1"/>
</dbReference>
<sequence length="328" mass="35076">MKESSNNIVSGVIKMYQQGPPDVLQYEEEIVGAPTAGQVLIKHAAIGVNYVDTQFRSGTFPISSLPTGAGVEAAGTIEAVGSGVTRFKTGDRVAYHHAMGAYAQRRLMSTNNLVHLPDWISFETAAALQAKGLTTNVLVNLVYQVKKGDILLVHAAAGGVGSLLTKWARSLGAIVIGTVGTREKMAVLADLDGAIVLGEEDLSERVLAITGGRKVDVLYDGVGAATFTKSIGLVRNGGNAVLFGFASGFPTIDQESLRQKQIQFTSPDIGRYIRSQQHLEQLSAEVYQKYKEGTFGEFNPARFPLSSAADVHRKLENRETTGSVILVP</sequence>
<evidence type="ECO:0000256" key="2">
    <source>
        <dbReference type="ARBA" id="ARBA00023002"/>
    </source>
</evidence>
<accession>A0ABU3GP59</accession>
<dbReference type="PANTHER" id="PTHR48106">
    <property type="entry name" value="QUINONE OXIDOREDUCTASE PIG3-RELATED"/>
    <property type="match status" value="1"/>
</dbReference>
<dbReference type="EMBL" id="JAVLVU010000001">
    <property type="protein sequence ID" value="MDT3401306.1"/>
    <property type="molecule type" value="Genomic_DNA"/>
</dbReference>
<dbReference type="RefSeq" id="WP_311947163.1">
    <property type="nucleotide sequence ID" value="NZ_JAVLVU010000001.1"/>
</dbReference>
<dbReference type="Pfam" id="PF08240">
    <property type="entry name" value="ADH_N"/>
    <property type="match status" value="1"/>
</dbReference>
<evidence type="ECO:0000259" key="3">
    <source>
        <dbReference type="SMART" id="SM00829"/>
    </source>
</evidence>
<dbReference type="GO" id="GO:0003960">
    <property type="term" value="F:quinone reductase (NADPH) activity"/>
    <property type="evidence" value="ECO:0007669"/>
    <property type="project" value="UniProtKB-EC"/>
</dbReference>
<dbReference type="InterPro" id="IPR047618">
    <property type="entry name" value="QOR-like"/>
</dbReference>
<dbReference type="InterPro" id="IPR011032">
    <property type="entry name" value="GroES-like_sf"/>
</dbReference>
<keyword evidence="1" id="KW-0521">NADP</keyword>
<protein>
    <submittedName>
        <fullName evidence="4">NADPH2:quinone reductase</fullName>
        <ecNumber evidence="4">1.6.5.5</ecNumber>
    </submittedName>
</protein>
<name>A0ABU3GP59_9SPHI</name>
<dbReference type="SUPFAM" id="SSF51735">
    <property type="entry name" value="NAD(P)-binding Rossmann-fold domains"/>
    <property type="match status" value="1"/>
</dbReference>
<dbReference type="EC" id="1.6.5.5" evidence="4"/>
<dbReference type="InterPro" id="IPR020843">
    <property type="entry name" value="ER"/>
</dbReference>
<dbReference type="InterPro" id="IPR013149">
    <property type="entry name" value="ADH-like_C"/>
</dbReference>
<feature type="domain" description="Enoyl reductase (ER)" evidence="3">
    <location>
        <begin position="19"/>
        <end position="326"/>
    </location>
</feature>
<proteinExistence type="predicted"/>
<gene>
    <name evidence="4" type="ORF">QE417_000378</name>
</gene>
<evidence type="ECO:0000256" key="1">
    <source>
        <dbReference type="ARBA" id="ARBA00022857"/>
    </source>
</evidence>